<dbReference type="CDD" id="cd16498">
    <property type="entry name" value="RING-HC_BRCA1"/>
    <property type="match status" value="1"/>
</dbReference>
<reference evidence="21" key="1">
    <citation type="journal article" date="2023" name="Science">
        <title>Genome structures resolve the early diversification of teleost fishes.</title>
        <authorList>
            <person name="Parey E."/>
            <person name="Louis A."/>
            <person name="Montfort J."/>
            <person name="Bouchez O."/>
            <person name="Roques C."/>
            <person name="Iampietro C."/>
            <person name="Lluch J."/>
            <person name="Castinel A."/>
            <person name="Donnadieu C."/>
            <person name="Desvignes T."/>
            <person name="Floi Bucao C."/>
            <person name="Jouanno E."/>
            <person name="Wen M."/>
            <person name="Mejri S."/>
            <person name="Dirks R."/>
            <person name="Jansen H."/>
            <person name="Henkel C."/>
            <person name="Chen W.J."/>
            <person name="Zahm M."/>
            <person name="Cabau C."/>
            <person name="Klopp C."/>
            <person name="Thompson A.W."/>
            <person name="Robinson-Rechavi M."/>
            <person name="Braasch I."/>
            <person name="Lecointre G."/>
            <person name="Bobe J."/>
            <person name="Postlethwait J.H."/>
            <person name="Berthelot C."/>
            <person name="Roest Crollius H."/>
            <person name="Guiguen Y."/>
        </authorList>
    </citation>
    <scope>NUCLEOTIDE SEQUENCE</scope>
    <source>
        <strain evidence="21">Concon-B</strain>
    </source>
</reference>
<feature type="compositionally biased region" description="Polar residues" evidence="18">
    <location>
        <begin position="128"/>
        <end position="142"/>
    </location>
</feature>
<dbReference type="PROSITE" id="PS00518">
    <property type="entry name" value="ZF_RING_1"/>
    <property type="match status" value="1"/>
</dbReference>
<dbReference type="InterPro" id="IPR031099">
    <property type="entry name" value="BRCA1-associated"/>
</dbReference>
<dbReference type="PANTHER" id="PTHR13763">
    <property type="entry name" value="BREAST CANCER TYPE 1 SUSCEPTIBILITY PROTEIN BRCA1"/>
    <property type="match status" value="1"/>
</dbReference>
<evidence type="ECO:0000256" key="16">
    <source>
        <dbReference type="ARBA" id="ARBA00023242"/>
    </source>
</evidence>
<evidence type="ECO:0000256" key="11">
    <source>
        <dbReference type="ARBA" id="ARBA00023098"/>
    </source>
</evidence>
<dbReference type="PIRSF" id="PIRSF001734">
    <property type="entry name" value="BRCA1"/>
    <property type="match status" value="1"/>
</dbReference>
<feature type="compositionally biased region" description="Low complexity" evidence="18">
    <location>
        <begin position="300"/>
        <end position="310"/>
    </location>
</feature>
<evidence type="ECO:0000256" key="13">
    <source>
        <dbReference type="ARBA" id="ARBA00023160"/>
    </source>
</evidence>
<feature type="region of interest" description="Disordered" evidence="18">
    <location>
        <begin position="1043"/>
        <end position="1138"/>
    </location>
</feature>
<keyword evidence="8" id="KW-0276">Fatty acid metabolism</keyword>
<dbReference type="Pfam" id="PF00533">
    <property type="entry name" value="BRCT"/>
    <property type="match status" value="2"/>
</dbReference>
<dbReference type="InterPro" id="IPR036420">
    <property type="entry name" value="BRCT_dom_sf"/>
</dbReference>
<dbReference type="FunFam" id="3.40.50.10190:FF:000006">
    <property type="entry name" value="Breast cancer type 1 susceptibility protein homolog"/>
    <property type="match status" value="1"/>
</dbReference>
<feature type="compositionally biased region" description="Basic and acidic residues" evidence="18">
    <location>
        <begin position="312"/>
        <end position="327"/>
    </location>
</feature>
<keyword evidence="12" id="KW-0010">Activator</keyword>
<feature type="domain" description="BRCT" evidence="20">
    <location>
        <begin position="1352"/>
        <end position="1447"/>
    </location>
</feature>
<comment type="caution">
    <text evidence="21">The sequence shown here is derived from an EMBL/GenBank/DDBJ whole genome shotgun (WGS) entry which is preliminary data.</text>
</comment>
<accession>A0A9Q1DYZ5</accession>
<keyword evidence="10" id="KW-0007">Acetylation</keyword>
<dbReference type="GO" id="GO:0045944">
    <property type="term" value="P:positive regulation of transcription by RNA polymerase II"/>
    <property type="evidence" value="ECO:0007669"/>
    <property type="project" value="TreeGrafter"/>
</dbReference>
<evidence type="ECO:0000256" key="17">
    <source>
        <dbReference type="PROSITE-ProRule" id="PRU00175"/>
    </source>
</evidence>
<dbReference type="Pfam" id="PF13923">
    <property type="entry name" value="zf-C3HC4_2"/>
    <property type="match status" value="1"/>
</dbReference>
<feature type="compositionally biased region" description="Polar residues" evidence="18">
    <location>
        <begin position="1342"/>
        <end position="1358"/>
    </location>
</feature>
<feature type="region of interest" description="Disordered" evidence="18">
    <location>
        <begin position="1207"/>
        <end position="1358"/>
    </location>
</feature>
<dbReference type="SMART" id="SM00184">
    <property type="entry name" value="RING"/>
    <property type="match status" value="1"/>
</dbReference>
<evidence type="ECO:0000256" key="18">
    <source>
        <dbReference type="SAM" id="MobiDB-lite"/>
    </source>
</evidence>
<evidence type="ECO:0000313" key="22">
    <source>
        <dbReference type="Proteomes" id="UP001152803"/>
    </source>
</evidence>
<evidence type="ECO:0000259" key="20">
    <source>
        <dbReference type="PROSITE" id="PS50172"/>
    </source>
</evidence>
<keyword evidence="2" id="KW-1017">Isopeptide bond</keyword>
<evidence type="ECO:0000256" key="3">
    <source>
        <dbReference type="ARBA" id="ARBA00022516"/>
    </source>
</evidence>
<dbReference type="InterPro" id="IPR011364">
    <property type="entry name" value="BRCA1"/>
</dbReference>
<dbReference type="PROSITE" id="PS50172">
    <property type="entry name" value="BRCT"/>
    <property type="match status" value="2"/>
</dbReference>
<evidence type="ECO:0000256" key="8">
    <source>
        <dbReference type="ARBA" id="ARBA00022832"/>
    </source>
</evidence>
<dbReference type="OrthoDB" id="6105938at2759"/>
<feature type="region of interest" description="Disordered" evidence="18">
    <location>
        <begin position="946"/>
        <end position="973"/>
    </location>
</feature>
<dbReference type="PRINTS" id="PR00493">
    <property type="entry name" value="BRSTCANCERI"/>
</dbReference>
<evidence type="ECO:0000256" key="7">
    <source>
        <dbReference type="ARBA" id="ARBA00022771"/>
    </source>
</evidence>
<evidence type="ECO:0000256" key="6">
    <source>
        <dbReference type="ARBA" id="ARBA00022763"/>
    </source>
</evidence>
<evidence type="ECO:0000256" key="10">
    <source>
        <dbReference type="ARBA" id="ARBA00022990"/>
    </source>
</evidence>
<evidence type="ECO:0000256" key="9">
    <source>
        <dbReference type="ARBA" id="ARBA00022833"/>
    </source>
</evidence>
<comment type="subcellular location">
    <subcellularLocation>
        <location evidence="1">Nucleus</location>
    </subcellularLocation>
</comment>
<organism evidence="21 22">
    <name type="scientific">Conger conger</name>
    <name type="common">Conger eel</name>
    <name type="synonym">Muraena conger</name>
    <dbReference type="NCBI Taxonomy" id="82655"/>
    <lineage>
        <taxon>Eukaryota</taxon>
        <taxon>Metazoa</taxon>
        <taxon>Chordata</taxon>
        <taxon>Craniata</taxon>
        <taxon>Vertebrata</taxon>
        <taxon>Euteleostomi</taxon>
        <taxon>Actinopterygii</taxon>
        <taxon>Neopterygii</taxon>
        <taxon>Teleostei</taxon>
        <taxon>Anguilliformes</taxon>
        <taxon>Congridae</taxon>
        <taxon>Conger</taxon>
    </lineage>
</organism>
<evidence type="ECO:0000313" key="21">
    <source>
        <dbReference type="EMBL" id="KAJ8284377.1"/>
    </source>
</evidence>
<keyword evidence="13" id="KW-0275">Fatty acid biosynthesis</keyword>
<keyword evidence="15" id="KW-0234">DNA repair</keyword>
<dbReference type="Gene3D" id="3.40.50.10190">
    <property type="entry name" value="BRCT domain"/>
    <property type="match status" value="2"/>
</dbReference>
<keyword evidence="4" id="KW-0479">Metal-binding</keyword>
<dbReference type="GO" id="GO:0000724">
    <property type="term" value="P:double-strand break repair via homologous recombination"/>
    <property type="evidence" value="ECO:0007669"/>
    <property type="project" value="TreeGrafter"/>
</dbReference>
<dbReference type="SUPFAM" id="SSF57850">
    <property type="entry name" value="RING/U-box"/>
    <property type="match status" value="1"/>
</dbReference>
<evidence type="ECO:0000256" key="15">
    <source>
        <dbReference type="ARBA" id="ARBA00023204"/>
    </source>
</evidence>
<feature type="compositionally biased region" description="Basic and acidic residues" evidence="18">
    <location>
        <begin position="233"/>
        <end position="249"/>
    </location>
</feature>
<keyword evidence="16" id="KW-0539">Nucleus</keyword>
<feature type="compositionally biased region" description="Pro residues" evidence="18">
    <location>
        <begin position="1280"/>
        <end position="1290"/>
    </location>
</feature>
<keyword evidence="22" id="KW-1185">Reference proteome</keyword>
<sequence>MKAPKATDVKRGISVIRENLQCPICLDLLSMPISTKCDHQFCRFCMMKLLDRKKEANCPVCKSKVTKRSLQESPGFQRLVEGLQHMVQAYEEDTSTDYFTGASQGLEHLRCQEGGPREMQYDGGKTLSCDSQGVDSADSSRSPGPEEARISFSSAEAQQGYAKLMDLEDSCAITLDKEGFDSGLSDMPQASEMLTDDKCTASTTNLELPGSSVEVTIPLGAEMIKLRTKKDKSHNVSHEQRESPEEVPKKTGRRPHRATTKMVDADPEKIVDRRCRRSLQKVSEWLLKISPTDVEEDGDSCLSDGGSSSSTIKEEKDKEPPLTIRKDDHNKSLEEQVFGVVYRRDRKSMGNRLNRTLLSESRGVTALSACHPSDGIQIQKIASNRGTSSGLAPADKMPHTEEEEGEVHVVSQSVCNESNVEPIKGQTSEDRPNEEVDLLELCSDSYKKNIEQVQLPEGEDVAEDSPVFEVSLRRTSKRARSNVGSTWKEVDNLRQDGNGETGNVKQGKRKSECRKKENWLTQMRSAKVAKPLDLVSNGVDTYDPTVRLQNGQLIVKTEVQIESYPSSEGLGSPAARITRQSKRLQVFTKEVQGTKRNTRSAGSTKSAVPHFDKAYAGEKAAFEEIVVRAQSPKTKMMENSMMRIGCIVDGDLANIEKIESSISKAVDVQNEWKESPTKKSGSLSAITNAESSSDVNIQYSALKGVQPASQASQDHSQEDVLEIHSSVENSVCKVIQVHGEEDEKNDSEQDTEQLLKTFKATKRRSFQLGVPKPISSDRASKFCDKENEEAAPEVVFINEELNPNRDLEPCCLMETVKEAEVQQNQESVGMPSPSISKKNEVENSLCSDLVPPTNGSNHSLHNSLLLKKSYILTGENSNELFEESSNTGKGPEARPTGNSGNGAPPTGRKRKNSETSSRLSVSSQIMDSELLFPALVASEEVPKESASAIDNMPLGEVESQKPLNSTSEDSENSGVFKKRMIGSACHEGVVFIDSTADPHGFHDRHQAIMLQNSETDKVLQSSMTPDDLLPPIVVLSTTTECTVSAGPSQRAGNVEDTAQWSSEGDPRLRKRKRPQRLESSGSEGSDEEVQLPSLAQLFGQDKSKQPVEEKTIPVIGDLPPCNGQTSTEHSLKRAPSPEWVQASQGSVDLFDTPEQCEGLPDDRGHSVESTQFSNEIIGTQQKVAMQAELRRLEEMMALVSEALHKKADGSQLQVKTSQGSLQNPGSAAQRAQDHPQSPPWCDRTGEAPTRRESLPPSTLSQVSCPGGRTLRSGRGFISPLPAPRATPAPATPNQEEGSIETELRSRRSRSLRSSGVTGGNAAMQRDAVQTCEDRGLPPPGPVQSSVMAARQSPRTTTRGKTVLVASGLSGPELSVVKKFSKQTGCSLSAQVTLETTHVVIRTDENLVCERTLKYFMGIAARKWVVSFQWIVECFNHGKVLNEAAFEVRGDVVNGQRHQGPMKARTTGDQELLMSGYEVCLQGSFTDMTTGQMEWMVELCGGRVVKDPLLFSGKQKSTQLVVVQPDSEESQAGYRALQKRAAVVSRGWLLDSVATYTLQNANEYKLGCAPVPTFPHS</sequence>
<dbReference type="PANTHER" id="PTHR13763:SF0">
    <property type="entry name" value="BREAST CANCER TYPE 1 SUSCEPTIBILITY PROTEIN"/>
    <property type="match status" value="1"/>
</dbReference>
<keyword evidence="9" id="KW-0862">Zinc</keyword>
<feature type="compositionally biased region" description="Polar residues" evidence="18">
    <location>
        <begin position="1043"/>
        <end position="1062"/>
    </location>
</feature>
<dbReference type="SUPFAM" id="SSF52113">
    <property type="entry name" value="BRCT domain"/>
    <property type="match status" value="2"/>
</dbReference>
<feature type="region of interest" description="Disordered" evidence="18">
    <location>
        <begin position="114"/>
        <end position="154"/>
    </location>
</feature>
<feature type="compositionally biased region" description="Polar residues" evidence="18">
    <location>
        <begin position="1210"/>
        <end position="1226"/>
    </location>
</feature>
<dbReference type="InterPro" id="IPR001357">
    <property type="entry name" value="BRCT_dom"/>
</dbReference>
<evidence type="ECO:0000256" key="4">
    <source>
        <dbReference type="ARBA" id="ARBA00022723"/>
    </source>
</evidence>
<dbReference type="GO" id="GO:0004842">
    <property type="term" value="F:ubiquitin-protein transferase activity"/>
    <property type="evidence" value="ECO:0007669"/>
    <property type="project" value="InterPro"/>
</dbReference>
<feature type="compositionally biased region" description="Basic and acidic residues" evidence="18">
    <location>
        <begin position="1243"/>
        <end position="1253"/>
    </location>
</feature>
<dbReference type="GO" id="GO:0008270">
    <property type="term" value="F:zinc ion binding"/>
    <property type="evidence" value="ECO:0007669"/>
    <property type="project" value="UniProtKB-KW"/>
</dbReference>
<evidence type="ECO:0000259" key="19">
    <source>
        <dbReference type="PROSITE" id="PS50089"/>
    </source>
</evidence>
<dbReference type="GO" id="GO:0007095">
    <property type="term" value="P:mitotic G2 DNA damage checkpoint signaling"/>
    <property type="evidence" value="ECO:0007669"/>
    <property type="project" value="TreeGrafter"/>
</dbReference>
<dbReference type="CDD" id="cd17721">
    <property type="entry name" value="BRCT_BRCA1_rpt2"/>
    <property type="match status" value="1"/>
</dbReference>
<name>A0A9Q1DYZ5_CONCO</name>
<dbReference type="GO" id="GO:0070531">
    <property type="term" value="C:BRCA1-A complex"/>
    <property type="evidence" value="ECO:0007669"/>
    <property type="project" value="TreeGrafter"/>
</dbReference>
<keyword evidence="11" id="KW-0443">Lipid metabolism</keyword>
<feature type="region of interest" description="Disordered" evidence="18">
    <location>
        <begin position="492"/>
        <end position="513"/>
    </location>
</feature>
<feature type="region of interest" description="Disordered" evidence="18">
    <location>
        <begin position="879"/>
        <end position="923"/>
    </location>
</feature>
<keyword evidence="5" id="KW-0677">Repeat</keyword>
<keyword evidence="7 17" id="KW-0863">Zinc-finger</keyword>
<feature type="compositionally biased region" description="Basic residues" evidence="18">
    <location>
        <begin position="250"/>
        <end position="259"/>
    </location>
</feature>
<dbReference type="Proteomes" id="UP001152803">
    <property type="component" value="Unassembled WGS sequence"/>
</dbReference>
<feature type="domain" description="BRCT" evidence="20">
    <location>
        <begin position="1468"/>
        <end position="1565"/>
    </location>
</feature>
<dbReference type="GO" id="GO:0006633">
    <property type="term" value="P:fatty acid biosynthetic process"/>
    <property type="evidence" value="ECO:0007669"/>
    <property type="project" value="UniProtKB-KW"/>
</dbReference>
<dbReference type="InterPro" id="IPR017907">
    <property type="entry name" value="Znf_RING_CS"/>
</dbReference>
<dbReference type="PROSITE" id="PS50089">
    <property type="entry name" value="ZF_RING_2"/>
    <property type="match status" value="1"/>
</dbReference>
<gene>
    <name evidence="21" type="ORF">COCON_G00032270</name>
</gene>
<evidence type="ECO:0000256" key="1">
    <source>
        <dbReference type="ARBA" id="ARBA00004123"/>
    </source>
</evidence>
<evidence type="ECO:0008006" key="23">
    <source>
        <dbReference type="Google" id="ProtNLM"/>
    </source>
</evidence>
<feature type="compositionally biased region" description="Polar residues" evidence="18">
    <location>
        <begin position="914"/>
        <end position="923"/>
    </location>
</feature>
<evidence type="ECO:0000256" key="5">
    <source>
        <dbReference type="ARBA" id="ARBA00022737"/>
    </source>
</evidence>
<dbReference type="GO" id="GO:0031436">
    <property type="term" value="C:BRCA1-BARD1 complex"/>
    <property type="evidence" value="ECO:0007669"/>
    <property type="project" value="TreeGrafter"/>
</dbReference>
<dbReference type="Gene3D" id="3.30.40.10">
    <property type="entry name" value="Zinc/RING finger domain, C3HC4 (zinc finger)"/>
    <property type="match status" value="1"/>
</dbReference>
<keyword evidence="6" id="KW-0227">DNA damage</keyword>
<feature type="compositionally biased region" description="Basic and acidic residues" evidence="18">
    <location>
        <begin position="1101"/>
        <end position="1111"/>
    </location>
</feature>
<evidence type="ECO:0000256" key="14">
    <source>
        <dbReference type="ARBA" id="ARBA00023172"/>
    </source>
</evidence>
<dbReference type="InterPro" id="IPR013083">
    <property type="entry name" value="Znf_RING/FYVE/PHD"/>
</dbReference>
<dbReference type="InterPro" id="IPR001841">
    <property type="entry name" value="Znf_RING"/>
</dbReference>
<keyword evidence="14" id="KW-0233">DNA recombination</keyword>
<dbReference type="GO" id="GO:0003677">
    <property type="term" value="F:DNA binding"/>
    <property type="evidence" value="ECO:0007669"/>
    <property type="project" value="InterPro"/>
</dbReference>
<dbReference type="FunFam" id="3.40.50.10190:FF:000025">
    <property type="entry name" value="Breast cancer type 1 susceptibility protein homolog"/>
    <property type="match status" value="1"/>
</dbReference>
<protein>
    <recommendedName>
        <fullName evidence="23">RING-type E3 ubiquitin transferase BRCA1</fullName>
    </recommendedName>
</protein>
<feature type="region of interest" description="Disordered" evidence="18">
    <location>
        <begin position="294"/>
        <end position="327"/>
    </location>
</feature>
<dbReference type="SMART" id="SM00292">
    <property type="entry name" value="BRCT"/>
    <property type="match status" value="2"/>
</dbReference>
<evidence type="ECO:0000256" key="2">
    <source>
        <dbReference type="ARBA" id="ARBA00022499"/>
    </source>
</evidence>
<proteinExistence type="predicted"/>
<dbReference type="GO" id="GO:0043009">
    <property type="term" value="P:chordate embryonic development"/>
    <property type="evidence" value="ECO:0007669"/>
    <property type="project" value="TreeGrafter"/>
</dbReference>
<dbReference type="EMBL" id="JAFJMO010000002">
    <property type="protein sequence ID" value="KAJ8284377.1"/>
    <property type="molecule type" value="Genomic_DNA"/>
</dbReference>
<keyword evidence="3" id="KW-0444">Lipid biosynthesis</keyword>
<feature type="domain" description="RING-type" evidence="19">
    <location>
        <begin position="22"/>
        <end position="62"/>
    </location>
</feature>
<feature type="region of interest" description="Disordered" evidence="18">
    <location>
        <begin position="228"/>
        <end position="261"/>
    </location>
</feature>
<evidence type="ECO:0000256" key="12">
    <source>
        <dbReference type="ARBA" id="ARBA00023159"/>
    </source>
</evidence>